<gene>
    <name evidence="1" type="ORF">DPMN_171214</name>
</gene>
<keyword evidence="2" id="KW-1185">Reference proteome</keyword>
<dbReference type="Proteomes" id="UP000828390">
    <property type="component" value="Unassembled WGS sequence"/>
</dbReference>
<dbReference type="EMBL" id="JAIWYP010000009">
    <property type="protein sequence ID" value="KAH3769935.1"/>
    <property type="molecule type" value="Genomic_DNA"/>
</dbReference>
<accession>A0A9D4E0Q8</accession>
<proteinExistence type="predicted"/>
<reference evidence="1" key="2">
    <citation type="submission" date="2020-11" db="EMBL/GenBank/DDBJ databases">
        <authorList>
            <person name="McCartney M.A."/>
            <person name="Auch B."/>
            <person name="Kono T."/>
            <person name="Mallez S."/>
            <person name="Becker A."/>
            <person name="Gohl D.M."/>
            <person name="Silverstein K.A.T."/>
            <person name="Koren S."/>
            <person name="Bechman K.B."/>
            <person name="Herman A."/>
            <person name="Abrahante J.E."/>
            <person name="Garbe J."/>
        </authorList>
    </citation>
    <scope>NUCLEOTIDE SEQUENCE</scope>
    <source>
        <strain evidence="1">Duluth1</strain>
        <tissue evidence="1">Whole animal</tissue>
    </source>
</reference>
<evidence type="ECO:0000313" key="2">
    <source>
        <dbReference type="Proteomes" id="UP000828390"/>
    </source>
</evidence>
<organism evidence="1 2">
    <name type="scientific">Dreissena polymorpha</name>
    <name type="common">Zebra mussel</name>
    <name type="synonym">Mytilus polymorpha</name>
    <dbReference type="NCBI Taxonomy" id="45954"/>
    <lineage>
        <taxon>Eukaryota</taxon>
        <taxon>Metazoa</taxon>
        <taxon>Spiralia</taxon>
        <taxon>Lophotrochozoa</taxon>
        <taxon>Mollusca</taxon>
        <taxon>Bivalvia</taxon>
        <taxon>Autobranchia</taxon>
        <taxon>Heteroconchia</taxon>
        <taxon>Euheterodonta</taxon>
        <taxon>Imparidentia</taxon>
        <taxon>Neoheterodontei</taxon>
        <taxon>Myida</taxon>
        <taxon>Dreissenoidea</taxon>
        <taxon>Dreissenidae</taxon>
        <taxon>Dreissena</taxon>
    </lineage>
</organism>
<feature type="non-terminal residue" evidence="1">
    <location>
        <position position="1"/>
    </location>
</feature>
<dbReference type="AlphaFoldDB" id="A0A9D4E0Q8"/>
<reference evidence="1" key="1">
    <citation type="journal article" date="2019" name="bioRxiv">
        <title>The Genome of the Zebra Mussel, Dreissena polymorpha: A Resource for Invasive Species Research.</title>
        <authorList>
            <person name="McCartney M.A."/>
            <person name="Auch B."/>
            <person name="Kono T."/>
            <person name="Mallez S."/>
            <person name="Zhang Y."/>
            <person name="Obille A."/>
            <person name="Becker A."/>
            <person name="Abrahante J.E."/>
            <person name="Garbe J."/>
            <person name="Badalamenti J.P."/>
            <person name="Herman A."/>
            <person name="Mangelson H."/>
            <person name="Liachko I."/>
            <person name="Sullivan S."/>
            <person name="Sone E.D."/>
            <person name="Koren S."/>
            <person name="Silverstein K.A.T."/>
            <person name="Beckman K.B."/>
            <person name="Gohl D.M."/>
        </authorList>
    </citation>
    <scope>NUCLEOTIDE SEQUENCE</scope>
    <source>
        <strain evidence="1">Duluth1</strain>
        <tissue evidence="1">Whole animal</tissue>
    </source>
</reference>
<name>A0A9D4E0Q8_DREPO</name>
<comment type="caution">
    <text evidence="1">The sequence shown here is derived from an EMBL/GenBank/DDBJ whole genome shotgun (WGS) entry which is preliminary data.</text>
</comment>
<evidence type="ECO:0000313" key="1">
    <source>
        <dbReference type="EMBL" id="KAH3769935.1"/>
    </source>
</evidence>
<protein>
    <submittedName>
        <fullName evidence="1">Uncharacterized protein</fullName>
    </submittedName>
</protein>
<sequence>MTSEHPGSHVFQQTRNNFIHIQDIIKTNILTKTNAPPPDIIGINLLTKFHNDRTINVVSRVLTRKNATTLWRP</sequence>